<dbReference type="RefSeq" id="WP_249302265.1">
    <property type="nucleotide sequence ID" value="NZ_CP060634.1"/>
</dbReference>
<organism evidence="1 2">
    <name type="scientific">Qiania dongpingensis</name>
    <dbReference type="NCBI Taxonomy" id="2763669"/>
    <lineage>
        <taxon>Bacteria</taxon>
        <taxon>Bacillati</taxon>
        <taxon>Bacillota</taxon>
        <taxon>Clostridia</taxon>
        <taxon>Lachnospirales</taxon>
        <taxon>Lachnospiraceae</taxon>
        <taxon>Qiania</taxon>
    </lineage>
</organism>
<dbReference type="Proteomes" id="UP000515823">
    <property type="component" value="Chromosome"/>
</dbReference>
<name>A0A7G9G3G0_9FIRM</name>
<keyword evidence="2" id="KW-1185">Reference proteome</keyword>
<sequence>MKEEKMTNRNGFSALSDEALDGVTGGLRSMDWRTCKTCGYLGGGWLFTDGNRNVRCPECGAKQSAW</sequence>
<evidence type="ECO:0000313" key="1">
    <source>
        <dbReference type="EMBL" id="QNM05342.1"/>
    </source>
</evidence>
<reference evidence="1 2" key="1">
    <citation type="submission" date="2020-08" db="EMBL/GenBank/DDBJ databases">
        <authorList>
            <person name="Liu C."/>
            <person name="Sun Q."/>
        </authorList>
    </citation>
    <scope>NUCLEOTIDE SEQUENCE [LARGE SCALE GENOMIC DNA]</scope>
    <source>
        <strain evidence="1 2">NSJ-38</strain>
    </source>
</reference>
<gene>
    <name evidence="1" type="ORF">H9Q78_13030</name>
</gene>
<accession>A0A7G9G3G0</accession>
<dbReference type="EMBL" id="CP060634">
    <property type="protein sequence ID" value="QNM05342.1"/>
    <property type="molecule type" value="Genomic_DNA"/>
</dbReference>
<evidence type="ECO:0000313" key="2">
    <source>
        <dbReference type="Proteomes" id="UP000515823"/>
    </source>
</evidence>
<protein>
    <submittedName>
        <fullName evidence="1">Uncharacterized protein</fullName>
    </submittedName>
</protein>
<dbReference type="AlphaFoldDB" id="A0A7G9G3G0"/>
<proteinExistence type="predicted"/>
<dbReference type="KEGG" id="qdo:H9Q78_13030"/>